<dbReference type="AlphaFoldDB" id="A0AAN9KNN3"/>
<accession>A0AAN9KNN3</accession>
<name>A0AAN9KNN3_CANGL</name>
<proteinExistence type="predicted"/>
<keyword evidence="2" id="KW-1185">Reference proteome</keyword>
<organism evidence="1 2">
    <name type="scientific">Canavalia gladiata</name>
    <name type="common">Sword bean</name>
    <name type="synonym">Dolichos gladiatus</name>
    <dbReference type="NCBI Taxonomy" id="3824"/>
    <lineage>
        <taxon>Eukaryota</taxon>
        <taxon>Viridiplantae</taxon>
        <taxon>Streptophyta</taxon>
        <taxon>Embryophyta</taxon>
        <taxon>Tracheophyta</taxon>
        <taxon>Spermatophyta</taxon>
        <taxon>Magnoliopsida</taxon>
        <taxon>eudicotyledons</taxon>
        <taxon>Gunneridae</taxon>
        <taxon>Pentapetalae</taxon>
        <taxon>rosids</taxon>
        <taxon>fabids</taxon>
        <taxon>Fabales</taxon>
        <taxon>Fabaceae</taxon>
        <taxon>Papilionoideae</taxon>
        <taxon>50 kb inversion clade</taxon>
        <taxon>NPAAA clade</taxon>
        <taxon>indigoferoid/millettioid clade</taxon>
        <taxon>Phaseoleae</taxon>
        <taxon>Canavalia</taxon>
    </lineage>
</organism>
<sequence length="139" mass="15945">MNEHTLVPESYGYAFGILSNTVRAFSTPCDSSYSFQSSLLVHDLLIAAETVYVHPFLLFPEISDKNGLGRRILLLISQGVLYLVLSQYHEQILALTLPLHENWRSNKVILQKYNAAKKTISRWRIETMHENQKSFFKGS</sequence>
<dbReference type="EMBL" id="JAYMYQ010000007">
    <property type="protein sequence ID" value="KAK7321025.1"/>
    <property type="molecule type" value="Genomic_DNA"/>
</dbReference>
<protein>
    <submittedName>
        <fullName evidence="1">Uncharacterized protein</fullName>
    </submittedName>
</protein>
<evidence type="ECO:0000313" key="1">
    <source>
        <dbReference type="EMBL" id="KAK7321025.1"/>
    </source>
</evidence>
<reference evidence="1 2" key="1">
    <citation type="submission" date="2024-01" db="EMBL/GenBank/DDBJ databases">
        <title>The genomes of 5 underutilized Papilionoideae crops provide insights into root nodulation and disease resistanc.</title>
        <authorList>
            <person name="Jiang F."/>
        </authorList>
    </citation>
    <scope>NUCLEOTIDE SEQUENCE [LARGE SCALE GENOMIC DNA]</scope>
    <source>
        <strain evidence="1">LVBAO_FW01</strain>
        <tissue evidence="1">Leaves</tissue>
    </source>
</reference>
<gene>
    <name evidence="1" type="ORF">VNO77_31119</name>
</gene>
<comment type="caution">
    <text evidence="1">The sequence shown here is derived from an EMBL/GenBank/DDBJ whole genome shotgun (WGS) entry which is preliminary data.</text>
</comment>
<evidence type="ECO:0000313" key="2">
    <source>
        <dbReference type="Proteomes" id="UP001367508"/>
    </source>
</evidence>
<dbReference type="Proteomes" id="UP001367508">
    <property type="component" value="Unassembled WGS sequence"/>
</dbReference>